<keyword evidence="2" id="KW-1133">Transmembrane helix</keyword>
<keyword evidence="2" id="KW-0472">Membrane</keyword>
<dbReference type="OrthoDB" id="2243846at2"/>
<dbReference type="InterPro" id="IPR047752">
    <property type="entry name" value="MacP"/>
</dbReference>
<proteinExistence type="predicted"/>
<organism evidence="3 4">
    <name type="scientific">Lactococcus allomyrinae</name>
    <dbReference type="NCBI Taxonomy" id="2419773"/>
    <lineage>
        <taxon>Bacteria</taxon>
        <taxon>Bacillati</taxon>
        <taxon>Bacillota</taxon>
        <taxon>Bacilli</taxon>
        <taxon>Lactobacillales</taxon>
        <taxon>Streptococcaceae</taxon>
        <taxon>Lactococcus</taxon>
    </lineage>
</organism>
<dbReference type="Pfam" id="PF26336">
    <property type="entry name" value="MacP_activator"/>
    <property type="match status" value="1"/>
</dbReference>
<dbReference type="EMBL" id="CP032627">
    <property type="protein sequence ID" value="AYG00941.1"/>
    <property type="molecule type" value="Genomic_DNA"/>
</dbReference>
<feature type="transmembrane region" description="Helical" evidence="2">
    <location>
        <begin position="72"/>
        <end position="91"/>
    </location>
</feature>
<protein>
    <submittedName>
        <fullName evidence="3">Uncharacterized protein</fullName>
    </submittedName>
</protein>
<name>A0A387BR40_9LACT</name>
<gene>
    <name evidence="3" type="ORF">D7I46_07440</name>
</gene>
<keyword evidence="2" id="KW-0812">Transmembrane</keyword>
<evidence type="ECO:0000313" key="4">
    <source>
        <dbReference type="Proteomes" id="UP000269374"/>
    </source>
</evidence>
<evidence type="ECO:0000256" key="2">
    <source>
        <dbReference type="SAM" id="Phobius"/>
    </source>
</evidence>
<sequence length="92" mass="11163">MPRPLLTDDIIEQAKQDKKRLDQKLQRELENDREIAEKYDNIERELSKNSVYKSRRIENAKVKKRGKIINKWLWIVTVIVILLGIAFVWYYF</sequence>
<reference evidence="3 4" key="1">
    <citation type="submission" date="2018-09" db="EMBL/GenBank/DDBJ databases">
        <title>Genome sequencing of strain 1JSPR-7.</title>
        <authorList>
            <person name="Heo J."/>
            <person name="Kim S.-J."/>
            <person name="Kwon S.-W."/>
        </authorList>
    </citation>
    <scope>NUCLEOTIDE SEQUENCE [LARGE SCALE GENOMIC DNA]</scope>
    <source>
        <strain evidence="3 4">1JSPR-7</strain>
    </source>
</reference>
<dbReference type="AlphaFoldDB" id="A0A387BR40"/>
<dbReference type="KEGG" id="lact:D7I46_07440"/>
<dbReference type="NCBIfam" id="NF038277">
    <property type="entry name" value="accessory_MacP"/>
    <property type="match status" value="1"/>
</dbReference>
<evidence type="ECO:0000313" key="3">
    <source>
        <dbReference type="EMBL" id="AYG00941.1"/>
    </source>
</evidence>
<keyword evidence="4" id="KW-1185">Reference proteome</keyword>
<evidence type="ECO:0000256" key="1">
    <source>
        <dbReference type="SAM" id="Coils"/>
    </source>
</evidence>
<keyword evidence="1" id="KW-0175">Coiled coil</keyword>
<accession>A0A387BR40</accession>
<feature type="coiled-coil region" evidence="1">
    <location>
        <begin position="11"/>
        <end position="45"/>
    </location>
</feature>
<dbReference type="Proteomes" id="UP000269374">
    <property type="component" value="Chromosome"/>
</dbReference>
<dbReference type="RefSeq" id="WP_120772324.1">
    <property type="nucleotide sequence ID" value="NZ_CP032627.1"/>
</dbReference>